<dbReference type="HAMAP" id="MF_00961">
    <property type="entry name" value="Sigma70_RpoH"/>
    <property type="match status" value="1"/>
</dbReference>
<dbReference type="CDD" id="cd06171">
    <property type="entry name" value="Sigma70_r4"/>
    <property type="match status" value="1"/>
</dbReference>
<dbReference type="Gene3D" id="1.20.140.160">
    <property type="match status" value="1"/>
</dbReference>
<dbReference type="InterPro" id="IPR013324">
    <property type="entry name" value="RNA_pol_sigma_r3/r4-like"/>
</dbReference>
<dbReference type="NCBIfam" id="TIGR02937">
    <property type="entry name" value="sigma70-ECF"/>
    <property type="match status" value="1"/>
</dbReference>
<evidence type="ECO:0000256" key="4">
    <source>
        <dbReference type="ARBA" id="ARBA00023082"/>
    </source>
</evidence>
<evidence type="ECO:0000256" key="9">
    <source>
        <dbReference type="SAM" id="MobiDB-lite"/>
    </source>
</evidence>
<feature type="region of interest" description="Sigma-70 factor domain-4" evidence="7">
    <location>
        <begin position="237"/>
        <end position="289"/>
    </location>
</feature>
<keyword evidence="2 7" id="KW-0805">Transcription regulation</keyword>
<dbReference type="NCBIfam" id="NF005143">
    <property type="entry name" value="PRK06596.1"/>
    <property type="match status" value="1"/>
</dbReference>
<dbReference type="InterPro" id="IPR012759">
    <property type="entry name" value="RNA_pol_sigma_RpoH_proteobac"/>
</dbReference>
<evidence type="ECO:0000259" key="11">
    <source>
        <dbReference type="PROSITE" id="PS00716"/>
    </source>
</evidence>
<dbReference type="InterPro" id="IPR000943">
    <property type="entry name" value="RNA_pol_sigma70"/>
</dbReference>
<evidence type="ECO:0000256" key="2">
    <source>
        <dbReference type="ARBA" id="ARBA00023015"/>
    </source>
</evidence>
<organism evidence="12 13">
    <name type="scientific">Natronospira bacteriovora</name>
    <dbReference type="NCBI Taxonomy" id="3069753"/>
    <lineage>
        <taxon>Bacteria</taxon>
        <taxon>Pseudomonadati</taxon>
        <taxon>Pseudomonadota</taxon>
        <taxon>Gammaproteobacteria</taxon>
        <taxon>Natronospirales</taxon>
        <taxon>Natronospiraceae</taxon>
        <taxon>Natronospira</taxon>
    </lineage>
</organism>
<feature type="region of interest" description="Sigma-70 factor domain-2" evidence="7">
    <location>
        <begin position="61"/>
        <end position="130"/>
    </location>
</feature>
<dbReference type="InterPro" id="IPR050813">
    <property type="entry name" value="Sigma-70_Factor"/>
</dbReference>
<dbReference type="Pfam" id="PF04545">
    <property type="entry name" value="Sigma70_r4"/>
    <property type="match status" value="1"/>
</dbReference>
<evidence type="ECO:0000313" key="13">
    <source>
        <dbReference type="Proteomes" id="UP001239019"/>
    </source>
</evidence>
<feature type="short sequence motif" description="Interaction with polymerase core subunit RpoC" evidence="7">
    <location>
        <begin position="85"/>
        <end position="88"/>
    </location>
</feature>
<dbReference type="SUPFAM" id="SSF88659">
    <property type="entry name" value="Sigma3 and sigma4 domains of RNA polymerase sigma factors"/>
    <property type="match status" value="1"/>
</dbReference>
<dbReference type="RefSeq" id="WP_306728658.1">
    <property type="nucleotide sequence ID" value="NZ_JAVDDT010000006.1"/>
</dbReference>
<comment type="caution">
    <text evidence="12">The sequence shown here is derived from an EMBL/GenBank/DDBJ whole genome shotgun (WGS) entry which is preliminary data.</text>
</comment>
<dbReference type="EMBL" id="JAVDDT010000006">
    <property type="protein sequence ID" value="MDQ2070160.1"/>
    <property type="molecule type" value="Genomic_DNA"/>
</dbReference>
<feature type="DNA-binding region" description="H-T-H motif" evidence="7">
    <location>
        <begin position="262"/>
        <end position="281"/>
    </location>
</feature>
<dbReference type="PROSITE" id="PS00715">
    <property type="entry name" value="SIGMA70_1"/>
    <property type="match status" value="1"/>
</dbReference>
<name>A0ABU0W801_9GAMM</name>
<comment type="subunit">
    <text evidence="7">Interacts with the RNA polymerase core enzyme.</text>
</comment>
<dbReference type="Proteomes" id="UP001239019">
    <property type="component" value="Unassembled WGS sequence"/>
</dbReference>
<comment type="subcellular location">
    <subcellularLocation>
        <location evidence="7">Cytoplasm</location>
    </subcellularLocation>
</comment>
<reference evidence="12 13" key="1">
    <citation type="submission" date="2023-08" db="EMBL/GenBank/DDBJ databases">
        <title>Whole-genome sequencing of halo(alkali)philic microorganisms from hypersaline lakes.</title>
        <authorList>
            <person name="Sorokin D.Y."/>
            <person name="Abbas B."/>
            <person name="Merkel A.Y."/>
        </authorList>
    </citation>
    <scope>NUCLEOTIDE SEQUENCE [LARGE SCALE GENOMIC DNA]</scope>
    <source>
        <strain evidence="12 13">AB-CW4</strain>
    </source>
</reference>
<dbReference type="InterPro" id="IPR014284">
    <property type="entry name" value="RNA_pol_sigma-70_dom"/>
</dbReference>
<feature type="domain" description="RNA polymerase sigma-70" evidence="10">
    <location>
        <begin position="85"/>
        <end position="98"/>
    </location>
</feature>
<comment type="similarity">
    <text evidence="7">Belongs to the sigma-70 factor family. RpoH subfamily.</text>
</comment>
<evidence type="ECO:0000313" key="12">
    <source>
        <dbReference type="EMBL" id="MDQ2070160.1"/>
    </source>
</evidence>
<dbReference type="NCBIfam" id="TIGR02392">
    <property type="entry name" value="rpoH_proteo"/>
    <property type="match status" value="1"/>
</dbReference>
<evidence type="ECO:0000256" key="8">
    <source>
        <dbReference type="NCBIfam" id="TIGR02392"/>
    </source>
</evidence>
<keyword evidence="6 7" id="KW-0804">Transcription</keyword>
<gene>
    <name evidence="7 12" type="primary">rpoH</name>
    <name evidence="12" type="ORF">RBH19_09750</name>
</gene>
<dbReference type="InterPro" id="IPR013325">
    <property type="entry name" value="RNA_pol_sigma_r2"/>
</dbReference>
<dbReference type="InterPro" id="IPR007627">
    <property type="entry name" value="RNA_pol_sigma70_r2"/>
</dbReference>
<evidence type="ECO:0000256" key="7">
    <source>
        <dbReference type="HAMAP-Rule" id="MF_00961"/>
    </source>
</evidence>
<dbReference type="Pfam" id="PF04542">
    <property type="entry name" value="Sigma70_r2"/>
    <property type="match status" value="1"/>
</dbReference>
<keyword evidence="13" id="KW-1185">Reference proteome</keyword>
<dbReference type="InterPro" id="IPR009042">
    <property type="entry name" value="RNA_pol_sigma70_r1_2"/>
</dbReference>
<dbReference type="PANTHER" id="PTHR30376:SF3">
    <property type="entry name" value="RNA POLYMERASE SIGMA FACTOR RPOH"/>
    <property type="match status" value="1"/>
</dbReference>
<accession>A0ABU0W801</accession>
<evidence type="ECO:0000256" key="3">
    <source>
        <dbReference type="ARBA" id="ARBA00023016"/>
    </source>
</evidence>
<dbReference type="PROSITE" id="PS00716">
    <property type="entry name" value="SIGMA70_2"/>
    <property type="match status" value="1"/>
</dbReference>
<proteinExistence type="inferred from homology"/>
<dbReference type="SUPFAM" id="SSF88946">
    <property type="entry name" value="Sigma2 domain of RNA polymerase sigma factors"/>
    <property type="match status" value="1"/>
</dbReference>
<evidence type="ECO:0000259" key="10">
    <source>
        <dbReference type="PROSITE" id="PS00715"/>
    </source>
</evidence>
<feature type="region of interest" description="Disordered" evidence="9">
    <location>
        <begin position="207"/>
        <end position="231"/>
    </location>
</feature>
<comment type="function">
    <text evidence="7">Sigma factors are initiation factors that promote the attachment of RNA polymerase to specific initiation sites and are then released. This sigma factor is involved in regulation of expression of heat shock genes.</text>
</comment>
<keyword evidence="1 7" id="KW-0963">Cytoplasm</keyword>
<evidence type="ECO:0000256" key="5">
    <source>
        <dbReference type="ARBA" id="ARBA00023125"/>
    </source>
</evidence>
<dbReference type="PANTHER" id="PTHR30376">
    <property type="entry name" value="SIGMA FACTOR RPOH HEAT SHOCK RELATED"/>
    <property type="match status" value="1"/>
</dbReference>
<evidence type="ECO:0000256" key="1">
    <source>
        <dbReference type="ARBA" id="ARBA00022490"/>
    </source>
</evidence>
<evidence type="ECO:0000256" key="6">
    <source>
        <dbReference type="ARBA" id="ARBA00023163"/>
    </source>
</evidence>
<keyword evidence="4 7" id="KW-0731">Sigma factor</keyword>
<protein>
    <recommendedName>
        <fullName evidence="7 8">RNA polymerase sigma factor RpoH</fullName>
    </recommendedName>
    <alternativeName>
        <fullName evidence="7">RNA polymerase sigma-32 factor</fullName>
    </alternativeName>
</protein>
<dbReference type="InterPro" id="IPR007630">
    <property type="entry name" value="RNA_pol_sigma70_r4"/>
</dbReference>
<dbReference type="Gene3D" id="1.20.120.1810">
    <property type="match status" value="1"/>
</dbReference>
<keyword evidence="5 7" id="KW-0238">DNA-binding</keyword>
<dbReference type="PIRSF" id="PIRSF000770">
    <property type="entry name" value="RNA_pol_sigma-SigE/K"/>
    <property type="match status" value="1"/>
</dbReference>
<sequence length="293" mass="32575">MADSKALAIRDNTAVALAGPSGSLESYLSAVGAIPVLSEQEEQDLAHRYHDDGDLDAARSLVISNLRFVVHVARGYQGYGLPLADLIQEGNVGLMKAVKRFDPNVGVRLISFAVHWIRAEIHEYVIRNWRIVKVATTKAQRKLFFNLRKAKHRLGWFSKDEVDNVARDLGVSSEQVLEMEGRLSSQDMAFDPHPGAGESDEDVYAPAQYLPDHDSDPANAVEASDWSESGSRRLNQALSQLDDRSRAILQARWMDDDNKATLQELADTYGVSAERIRQIENGAIKKLRGYMTA</sequence>
<feature type="domain" description="RNA polymerase sigma-70" evidence="11">
    <location>
        <begin position="261"/>
        <end position="287"/>
    </location>
</feature>
<keyword evidence="3 7" id="KW-0346">Stress response</keyword>
<dbReference type="PRINTS" id="PR00046">
    <property type="entry name" value="SIGMA70FCT"/>
</dbReference>
<dbReference type="Pfam" id="PF00140">
    <property type="entry name" value="Sigma70_r1_2"/>
    <property type="match status" value="1"/>
</dbReference>